<proteinExistence type="predicted"/>
<gene>
    <name evidence="2" type="ORF">ACFFQA_02830</name>
</gene>
<dbReference type="EMBL" id="JBHLZU010000002">
    <property type="protein sequence ID" value="MFB9902866.1"/>
    <property type="molecule type" value="Genomic_DNA"/>
</dbReference>
<comment type="caution">
    <text evidence="2">The sequence shown here is derived from an EMBL/GenBank/DDBJ whole genome shotgun (WGS) entry which is preliminary data.</text>
</comment>
<feature type="compositionally biased region" description="Basic and acidic residues" evidence="1">
    <location>
        <begin position="299"/>
        <end position="311"/>
    </location>
</feature>
<organism evidence="2 3">
    <name type="scientific">Allokutzneria oryzae</name>
    <dbReference type="NCBI Taxonomy" id="1378989"/>
    <lineage>
        <taxon>Bacteria</taxon>
        <taxon>Bacillati</taxon>
        <taxon>Actinomycetota</taxon>
        <taxon>Actinomycetes</taxon>
        <taxon>Pseudonocardiales</taxon>
        <taxon>Pseudonocardiaceae</taxon>
        <taxon>Allokutzneria</taxon>
    </lineage>
</organism>
<evidence type="ECO:0000313" key="3">
    <source>
        <dbReference type="Proteomes" id="UP001589693"/>
    </source>
</evidence>
<evidence type="ECO:0000256" key="1">
    <source>
        <dbReference type="SAM" id="MobiDB-lite"/>
    </source>
</evidence>
<dbReference type="RefSeq" id="WP_377849971.1">
    <property type="nucleotide sequence ID" value="NZ_JBHLZU010000002.1"/>
</dbReference>
<reference evidence="2 3" key="1">
    <citation type="submission" date="2024-09" db="EMBL/GenBank/DDBJ databases">
        <authorList>
            <person name="Sun Q."/>
            <person name="Mori K."/>
        </authorList>
    </citation>
    <scope>NUCLEOTIDE SEQUENCE [LARGE SCALE GENOMIC DNA]</scope>
    <source>
        <strain evidence="2 3">TBRC 7907</strain>
    </source>
</reference>
<evidence type="ECO:0000313" key="2">
    <source>
        <dbReference type="EMBL" id="MFB9902866.1"/>
    </source>
</evidence>
<dbReference type="Proteomes" id="UP001589693">
    <property type="component" value="Unassembled WGS sequence"/>
</dbReference>
<feature type="region of interest" description="Disordered" evidence="1">
    <location>
        <begin position="294"/>
        <end position="326"/>
    </location>
</feature>
<protein>
    <submittedName>
        <fullName evidence="2">Uncharacterized protein</fullName>
    </submittedName>
</protein>
<feature type="compositionally biased region" description="Basic residues" evidence="1">
    <location>
        <begin position="312"/>
        <end position="326"/>
    </location>
</feature>
<accession>A0ABV5ZSZ1</accession>
<name>A0ABV5ZSZ1_9PSEU</name>
<sequence>MSGTGPAGVPIPQRCAHLPTDSRGYPIIATVGRDEDTIDFGTVSEYRKLVLATFDLCGVCGLPFGEELRWQVGFRPEALEATGGIEAAEAPVHEICALYSAQVCPFVSSPYARLGDEYRKGARRPEQVILAGSTRTEQLCVRPSPWQPGTKILTFRMADLTRSHVLHDAEQARAAYTEALADDTPLALDTQQEQLTALLCPLTQEENGGLLAGAAWCVGAAFCPDLGAVLGMDVFARDSRYRQVAEQTVLDAGFADAYAGTKRDASLQAGLRWLSTRTELPELLKHWRRSARGRLVRTARKDNGPSQEQRRKSARRKQKAARRRNR</sequence>
<keyword evidence="3" id="KW-1185">Reference proteome</keyword>